<evidence type="ECO:0000313" key="8">
    <source>
        <dbReference type="Proteomes" id="UP000067626"/>
    </source>
</evidence>
<dbReference type="InterPro" id="IPR016695">
    <property type="entry name" value="Pur_nucleotidase"/>
</dbReference>
<name>A0A0K1EIX9_CHOCO</name>
<dbReference type="SUPFAM" id="SSF56784">
    <property type="entry name" value="HAD-like"/>
    <property type="match status" value="1"/>
</dbReference>
<keyword evidence="5" id="KW-0175">Coiled coil</keyword>
<dbReference type="PANTHER" id="PTHR12103">
    <property type="entry name" value="5'-NUCLEOTIDASE DOMAIN-CONTAINING"/>
    <property type="match status" value="1"/>
</dbReference>
<dbReference type="InterPro" id="IPR023214">
    <property type="entry name" value="HAD_sf"/>
</dbReference>
<dbReference type="Pfam" id="PF05761">
    <property type="entry name" value="5_nucleotid"/>
    <property type="match status" value="1"/>
</dbReference>
<comment type="similarity">
    <text evidence="1">Belongs to the 5'(3')-deoxyribonucleotidase family.</text>
</comment>
<feature type="region of interest" description="Disordered" evidence="6">
    <location>
        <begin position="472"/>
        <end position="499"/>
    </location>
</feature>
<evidence type="ECO:0000256" key="3">
    <source>
        <dbReference type="ARBA" id="ARBA00022801"/>
    </source>
</evidence>
<keyword evidence="8" id="KW-1185">Reference proteome</keyword>
<gene>
    <name evidence="7" type="primary">dehII</name>
    <name evidence="7" type="ORF">CMC5_049750</name>
</gene>
<organism evidence="7 8">
    <name type="scientific">Chondromyces crocatus</name>
    <dbReference type="NCBI Taxonomy" id="52"/>
    <lineage>
        <taxon>Bacteria</taxon>
        <taxon>Pseudomonadati</taxon>
        <taxon>Myxococcota</taxon>
        <taxon>Polyangia</taxon>
        <taxon>Polyangiales</taxon>
        <taxon>Polyangiaceae</taxon>
        <taxon>Chondromyces</taxon>
    </lineage>
</organism>
<dbReference type="Proteomes" id="UP000067626">
    <property type="component" value="Chromosome"/>
</dbReference>
<dbReference type="CDD" id="cd07522">
    <property type="entry name" value="HAD_cN-II"/>
    <property type="match status" value="1"/>
</dbReference>
<keyword evidence="4" id="KW-0460">Magnesium</keyword>
<dbReference type="GO" id="GO:0008253">
    <property type="term" value="F:5'-nucleotidase activity"/>
    <property type="evidence" value="ECO:0007669"/>
    <property type="project" value="TreeGrafter"/>
</dbReference>
<dbReference type="STRING" id="52.CMC5_049750"/>
<protein>
    <submittedName>
        <fullName evidence="7">Haloacid dehalogenase</fullName>
    </submittedName>
</protein>
<dbReference type="KEGG" id="ccro:CMC5_049750"/>
<feature type="coiled-coil region" evidence="5">
    <location>
        <begin position="357"/>
        <end position="412"/>
    </location>
</feature>
<dbReference type="NCBIfam" id="TIGR02244">
    <property type="entry name" value="HAD-IG-Ncltidse"/>
    <property type="match status" value="1"/>
</dbReference>
<keyword evidence="2" id="KW-0479">Metal-binding</keyword>
<dbReference type="PANTHER" id="PTHR12103:SF22">
    <property type="entry name" value="HAD-SUPERFAMILY HYDROLASE, SUBFAMILY IG, 5'-NUCLEOTIDASE"/>
    <property type="match status" value="1"/>
</dbReference>
<dbReference type="PATRIC" id="fig|52.7.peg.5505"/>
<dbReference type="EMBL" id="CP012159">
    <property type="protein sequence ID" value="AKT40820.1"/>
    <property type="molecule type" value="Genomic_DNA"/>
</dbReference>
<dbReference type="InterPro" id="IPR036412">
    <property type="entry name" value="HAD-like_sf"/>
</dbReference>
<dbReference type="InterPro" id="IPR008380">
    <property type="entry name" value="HAD-SF_hydro_IG_5-nucl"/>
</dbReference>
<sequence>MTATVTPDVLFSPPPRARGIYCNRTLNLRSIKAIGYDMDYTLIHYRVETWERRAYEYLQQHLVSQGWPVSELAFDPELVIRGLILDTQLGNLLKVNRFGYVKRAFHGTRALDFEEQRQIYTRTIVDLSESRWVFLNTLFSLSEGCMYAQLVDLLDERRLPGVLGYTDLYRLVKQQLDAAHMEGALKDEIMADPDRFVELDPETPLALLDQKHAGKRLVLITNSEWIYTRSMMRYAFDAFLPEGTTWRDLFDVVIVAARKPEFFSVRSPLFEVVTEEGLLRPSQTGVRPGGFYFGGHAGQVEQHLGLSGDEILYVGDHIYGDVHVSKSVLRWRTALILRELEEEIRAIDKARPDEARLSTLMGQKERLERGLARLRLEQQRRRIGYGPAGESEEELAARVTELKTELVALDARIAPLARASGEYPNTRWGLLMRAGNDKSHLARQIERSADIYTSRVSNFLFTTPHLLIRSHRGTLPHDPLGEDSSPGRPDEASGPVGEA</sequence>
<evidence type="ECO:0000256" key="2">
    <source>
        <dbReference type="ARBA" id="ARBA00022723"/>
    </source>
</evidence>
<dbReference type="RefSeq" id="WP_050432703.1">
    <property type="nucleotide sequence ID" value="NZ_CP012159.1"/>
</dbReference>
<dbReference type="OrthoDB" id="1488958at2"/>
<proteinExistence type="inferred from homology"/>
<evidence type="ECO:0000313" key="7">
    <source>
        <dbReference type="EMBL" id="AKT40820.1"/>
    </source>
</evidence>
<evidence type="ECO:0000256" key="4">
    <source>
        <dbReference type="ARBA" id="ARBA00022842"/>
    </source>
</evidence>
<evidence type="ECO:0000256" key="6">
    <source>
        <dbReference type="SAM" id="MobiDB-lite"/>
    </source>
</evidence>
<reference evidence="7 8" key="1">
    <citation type="submission" date="2015-07" db="EMBL/GenBank/DDBJ databases">
        <title>Genome analysis of myxobacterium Chondromyces crocatus Cm c5 reveals a high potential for natural compound synthesis and the genetic basis for the loss of fruiting body formation.</title>
        <authorList>
            <person name="Zaburannyi N."/>
            <person name="Bunk B."/>
            <person name="Maier J."/>
            <person name="Overmann J."/>
            <person name="Mueller R."/>
        </authorList>
    </citation>
    <scope>NUCLEOTIDE SEQUENCE [LARGE SCALE GENOMIC DNA]</scope>
    <source>
        <strain evidence="7 8">Cm c5</strain>
    </source>
</reference>
<dbReference type="Gene3D" id="3.40.50.1000">
    <property type="entry name" value="HAD superfamily/HAD-like"/>
    <property type="match status" value="1"/>
</dbReference>
<dbReference type="GO" id="GO:0046872">
    <property type="term" value="F:metal ion binding"/>
    <property type="evidence" value="ECO:0007669"/>
    <property type="project" value="UniProtKB-KW"/>
</dbReference>
<evidence type="ECO:0000256" key="1">
    <source>
        <dbReference type="ARBA" id="ARBA00009589"/>
    </source>
</evidence>
<dbReference type="PIRSF" id="PIRSF017434">
    <property type="entry name" value="Purine_5'-nucleotidase"/>
    <property type="match status" value="1"/>
</dbReference>
<dbReference type="AlphaFoldDB" id="A0A0K1EIX9"/>
<accession>A0A0K1EIX9</accession>
<keyword evidence="3" id="KW-0378">Hydrolase</keyword>
<evidence type="ECO:0000256" key="5">
    <source>
        <dbReference type="SAM" id="Coils"/>
    </source>
</evidence>